<proteinExistence type="predicted"/>
<protein>
    <submittedName>
        <fullName evidence="1">Uncharacterized protein</fullName>
    </submittedName>
</protein>
<reference evidence="1" key="1">
    <citation type="submission" date="2019-04" db="EMBL/GenBank/DDBJ databases">
        <title>Microbes associate with the intestines of laboratory mice.</title>
        <authorList>
            <person name="Navarre W."/>
            <person name="Wong E."/>
            <person name="Huang K.C."/>
            <person name="Tropini C."/>
            <person name="Ng K."/>
            <person name="Yu B."/>
        </authorList>
    </citation>
    <scope>NUCLEOTIDE SEQUENCE</scope>
    <source>
        <strain evidence="1">NM86_A22</strain>
    </source>
</reference>
<dbReference type="Proteomes" id="UP000305401">
    <property type="component" value="Unassembled WGS sequence"/>
</dbReference>
<accession>A0AC61S4F7</accession>
<keyword evidence="2" id="KW-1185">Reference proteome</keyword>
<evidence type="ECO:0000313" key="2">
    <source>
        <dbReference type="Proteomes" id="UP000305401"/>
    </source>
</evidence>
<gene>
    <name evidence="1" type="ORF">E5990_08650</name>
</gene>
<sequence length="192" mass="22983">MYKQKFEYFLNAVHYCMWLFERKFGFFIGKIVDFFLAPIPKFLFTKNMKKRYYDNMRKSQPQLDDLFYGKKSGFSIGLAHHNFGAFYSIYPCIFSFVIEGLYIKFNGEMNTFVILVIFAIPVGICYIPAYKAVFSNDKYLQYFKLFEKEDEHWHKKWKRITTAFILGAIASIIFGVYLCFTILDVKVRFPWM</sequence>
<dbReference type="EMBL" id="SSTG01000120">
    <property type="protein sequence ID" value="THG45824.1"/>
    <property type="molecule type" value="Genomic_DNA"/>
</dbReference>
<comment type="caution">
    <text evidence="1">The sequence shown here is derived from an EMBL/GenBank/DDBJ whole genome shotgun (WGS) entry which is preliminary data.</text>
</comment>
<name>A0AC61S4F7_9BACT</name>
<evidence type="ECO:0000313" key="1">
    <source>
        <dbReference type="EMBL" id="THG45824.1"/>
    </source>
</evidence>
<organism evidence="1 2">
    <name type="scientific">Muribaculum caecicola</name>
    <dbReference type="NCBI Taxonomy" id="3038144"/>
    <lineage>
        <taxon>Bacteria</taxon>
        <taxon>Pseudomonadati</taxon>
        <taxon>Bacteroidota</taxon>
        <taxon>Bacteroidia</taxon>
        <taxon>Bacteroidales</taxon>
        <taxon>Muribaculaceae</taxon>
        <taxon>Muribaculum</taxon>
    </lineage>
</organism>